<evidence type="ECO:0008006" key="4">
    <source>
        <dbReference type="Google" id="ProtNLM"/>
    </source>
</evidence>
<keyword evidence="3" id="KW-1185">Reference proteome</keyword>
<reference evidence="2 3" key="1">
    <citation type="submission" date="2020-08" db="EMBL/GenBank/DDBJ databases">
        <title>Genomic Encyclopedia of Type Strains, Phase IV (KMG-IV): sequencing the most valuable type-strain genomes for metagenomic binning, comparative biology and taxonomic classification.</title>
        <authorList>
            <person name="Goeker M."/>
        </authorList>
    </citation>
    <scope>NUCLEOTIDE SEQUENCE [LARGE SCALE GENOMIC DNA]</scope>
    <source>
        <strain evidence="2 3">DSM 7051</strain>
    </source>
</reference>
<dbReference type="Proteomes" id="UP000536262">
    <property type="component" value="Unassembled WGS sequence"/>
</dbReference>
<dbReference type="EMBL" id="JACHOU010000004">
    <property type="protein sequence ID" value="MBB6354450.1"/>
    <property type="molecule type" value="Genomic_DNA"/>
</dbReference>
<keyword evidence="1" id="KW-0732">Signal</keyword>
<protein>
    <recommendedName>
        <fullName evidence="4">DUF1344 domain-containing protein</fullName>
    </recommendedName>
</protein>
<gene>
    <name evidence="2" type="ORF">GGR00_002234</name>
</gene>
<evidence type="ECO:0000256" key="1">
    <source>
        <dbReference type="SAM" id="SignalP"/>
    </source>
</evidence>
<dbReference type="InterPro" id="IPR009780">
    <property type="entry name" value="DUF1344"/>
</dbReference>
<accession>A0A7X0KKX1</accession>
<dbReference type="AlphaFoldDB" id="A0A7X0KKX1"/>
<sequence>MKKIIIAASALSIIAGVAIASPASGIVGNINTDTRVITLESGKSFTIPRDVALPALQTGDTVSLQLNDEGDKVQAVLR</sequence>
<proteinExistence type="predicted"/>
<name>A0A7X0KKX1_9HYPH</name>
<evidence type="ECO:0000313" key="3">
    <source>
        <dbReference type="Proteomes" id="UP000536262"/>
    </source>
</evidence>
<dbReference type="Pfam" id="PF07076">
    <property type="entry name" value="DUF1344"/>
    <property type="match status" value="1"/>
</dbReference>
<dbReference type="RefSeq" id="WP_184699465.1">
    <property type="nucleotide sequence ID" value="NZ_BAABEG010000001.1"/>
</dbReference>
<feature type="signal peptide" evidence="1">
    <location>
        <begin position="1"/>
        <end position="20"/>
    </location>
</feature>
<feature type="chain" id="PRO_5030936817" description="DUF1344 domain-containing protein" evidence="1">
    <location>
        <begin position="21"/>
        <end position="78"/>
    </location>
</feature>
<comment type="caution">
    <text evidence="2">The sequence shown here is derived from an EMBL/GenBank/DDBJ whole genome shotgun (WGS) entry which is preliminary data.</text>
</comment>
<evidence type="ECO:0000313" key="2">
    <source>
        <dbReference type="EMBL" id="MBB6354450.1"/>
    </source>
</evidence>
<organism evidence="2 3">
    <name type="scientific">Aminobacter aganoensis</name>
    <dbReference type="NCBI Taxonomy" id="83264"/>
    <lineage>
        <taxon>Bacteria</taxon>
        <taxon>Pseudomonadati</taxon>
        <taxon>Pseudomonadota</taxon>
        <taxon>Alphaproteobacteria</taxon>
        <taxon>Hyphomicrobiales</taxon>
        <taxon>Phyllobacteriaceae</taxon>
        <taxon>Aminobacter</taxon>
    </lineage>
</organism>